<dbReference type="Pfam" id="PF00704">
    <property type="entry name" value="Glyco_hydro_18"/>
    <property type="match status" value="1"/>
</dbReference>
<evidence type="ECO:0000256" key="8">
    <source>
        <dbReference type="SAM" id="SignalP"/>
    </source>
</evidence>
<evidence type="ECO:0000313" key="10">
    <source>
        <dbReference type="EMBL" id="KAK9885338.1"/>
    </source>
</evidence>
<keyword evidence="4" id="KW-0964">Secreted</keyword>
<evidence type="ECO:0000256" key="1">
    <source>
        <dbReference type="ARBA" id="ARBA00004371"/>
    </source>
</evidence>
<evidence type="ECO:0000256" key="7">
    <source>
        <dbReference type="ARBA" id="ARBA00040976"/>
    </source>
</evidence>
<feature type="signal peptide" evidence="8">
    <location>
        <begin position="1"/>
        <end position="18"/>
    </location>
</feature>
<comment type="similarity">
    <text evidence="3">Belongs to the glycosyl hydrolase 18 family.</text>
</comment>
<dbReference type="PROSITE" id="PS51910">
    <property type="entry name" value="GH18_2"/>
    <property type="match status" value="1"/>
</dbReference>
<dbReference type="SUPFAM" id="SSF51445">
    <property type="entry name" value="(Trans)glycosidases"/>
    <property type="match status" value="1"/>
</dbReference>
<evidence type="ECO:0000256" key="2">
    <source>
        <dbReference type="ARBA" id="ARBA00004613"/>
    </source>
</evidence>
<dbReference type="PANTHER" id="PTHR46066:SF2">
    <property type="entry name" value="CHITINASE DOMAIN-CONTAINING PROTEIN 1"/>
    <property type="match status" value="1"/>
</dbReference>
<dbReference type="EMBL" id="JARQZJ010000095">
    <property type="protein sequence ID" value="KAK9885338.1"/>
    <property type="molecule type" value="Genomic_DNA"/>
</dbReference>
<comment type="caution">
    <text evidence="10">The sequence shown here is derived from an EMBL/GenBank/DDBJ whole genome shotgun (WGS) entry which is preliminary data.</text>
</comment>
<dbReference type="FunFam" id="3.10.50.10:FF:000002">
    <property type="entry name" value="Chitinase domain-containing protein 1"/>
    <property type="match status" value="1"/>
</dbReference>
<dbReference type="GO" id="GO:0005764">
    <property type="term" value="C:lysosome"/>
    <property type="evidence" value="ECO:0007669"/>
    <property type="project" value="UniProtKB-SubCell"/>
</dbReference>
<evidence type="ECO:0000313" key="11">
    <source>
        <dbReference type="Proteomes" id="UP001431783"/>
    </source>
</evidence>
<evidence type="ECO:0000256" key="4">
    <source>
        <dbReference type="ARBA" id="ARBA00022525"/>
    </source>
</evidence>
<dbReference type="AlphaFoldDB" id="A0AAW1UR91"/>
<dbReference type="PANTHER" id="PTHR46066">
    <property type="entry name" value="CHITINASE DOMAIN-CONTAINING PROTEIN 1 FAMILY MEMBER"/>
    <property type="match status" value="1"/>
</dbReference>
<evidence type="ECO:0000256" key="5">
    <source>
        <dbReference type="ARBA" id="ARBA00022729"/>
    </source>
</evidence>
<organism evidence="10 11">
    <name type="scientific">Henosepilachna vigintioctopunctata</name>
    <dbReference type="NCBI Taxonomy" id="420089"/>
    <lineage>
        <taxon>Eukaryota</taxon>
        <taxon>Metazoa</taxon>
        <taxon>Ecdysozoa</taxon>
        <taxon>Arthropoda</taxon>
        <taxon>Hexapoda</taxon>
        <taxon>Insecta</taxon>
        <taxon>Pterygota</taxon>
        <taxon>Neoptera</taxon>
        <taxon>Endopterygota</taxon>
        <taxon>Coleoptera</taxon>
        <taxon>Polyphaga</taxon>
        <taxon>Cucujiformia</taxon>
        <taxon>Coccinelloidea</taxon>
        <taxon>Coccinellidae</taxon>
        <taxon>Epilachninae</taxon>
        <taxon>Epilachnini</taxon>
        <taxon>Henosepilachna</taxon>
    </lineage>
</organism>
<accession>A0AAW1UR91</accession>
<dbReference type="Proteomes" id="UP001431783">
    <property type="component" value="Unassembled WGS sequence"/>
</dbReference>
<dbReference type="GO" id="GO:0005576">
    <property type="term" value="C:extracellular region"/>
    <property type="evidence" value="ECO:0007669"/>
    <property type="project" value="UniProtKB-SubCell"/>
</dbReference>
<proteinExistence type="inferred from homology"/>
<dbReference type="SMART" id="SM00636">
    <property type="entry name" value="Glyco_18"/>
    <property type="match status" value="1"/>
</dbReference>
<evidence type="ECO:0000256" key="6">
    <source>
        <dbReference type="ARBA" id="ARBA00023228"/>
    </source>
</evidence>
<dbReference type="Gene3D" id="3.10.50.10">
    <property type="match status" value="1"/>
</dbReference>
<feature type="chain" id="PRO_5043486461" description="Chitinase domain-containing protein 1" evidence="8">
    <location>
        <begin position="19"/>
        <end position="398"/>
    </location>
</feature>
<sequence length="398" mass="46090">MILPNILLFSFSIILIDGTLTPKSKYKKQTTEKPSIKKHVKNLNPLKGPQNQTVFQRNLVSDNIQRSIDVLNNHQAFFRETDEYSFDGIVLGYITPWNNHGYDIAKIFGNKFTHISPVWLQIKRNDALKYELSGTHDIDNDWMVTVKNAGRERQLKIVPRILFEGWSGEDFLQLFTKEEESKALLNVLVESCVKWHFDGYVIELWSLLATRIQYDFLIKFIKSVGDHLALQSLDTILVVPPKKGKEFTFNGKHFDELYDHVTAFSLMTYDFSSIYRPGPNAPLIWMKDCVTQLTTNLEKRSKILMGLNFYGNNYVVNGGGPIVGKEYLDILKKYDGDLKYDPQIAEHYFEYEDEKGKHLVFYPTLKSIEKRIELAKELGTGLSIWELGQGLDYFYDLL</sequence>
<gene>
    <name evidence="10" type="ORF">WA026_010837</name>
</gene>
<dbReference type="GO" id="GO:0005975">
    <property type="term" value="P:carbohydrate metabolic process"/>
    <property type="evidence" value="ECO:0007669"/>
    <property type="project" value="InterPro"/>
</dbReference>
<protein>
    <recommendedName>
        <fullName evidence="7">Chitinase domain-containing protein 1</fullName>
    </recommendedName>
</protein>
<dbReference type="GO" id="GO:0008061">
    <property type="term" value="F:chitin binding"/>
    <property type="evidence" value="ECO:0007669"/>
    <property type="project" value="InterPro"/>
</dbReference>
<dbReference type="Gene3D" id="3.20.20.80">
    <property type="entry name" value="Glycosidases"/>
    <property type="match status" value="1"/>
</dbReference>
<dbReference type="CDD" id="cd02876">
    <property type="entry name" value="GH18_SI-CLP"/>
    <property type="match status" value="1"/>
</dbReference>
<keyword evidence="5 8" id="KW-0732">Signal</keyword>
<keyword evidence="6" id="KW-0458">Lysosome</keyword>
<comment type="subcellular location">
    <subcellularLocation>
        <location evidence="1">Lysosome</location>
    </subcellularLocation>
    <subcellularLocation>
        <location evidence="2">Secreted</location>
    </subcellularLocation>
</comment>
<dbReference type="FunFam" id="3.20.20.80:FF:000028">
    <property type="entry name" value="Chitinase domain-containing protein 1"/>
    <property type="match status" value="1"/>
</dbReference>
<dbReference type="GO" id="GO:0012505">
    <property type="term" value="C:endomembrane system"/>
    <property type="evidence" value="ECO:0007669"/>
    <property type="project" value="TreeGrafter"/>
</dbReference>
<reference evidence="10 11" key="1">
    <citation type="submission" date="2023-03" db="EMBL/GenBank/DDBJ databases">
        <title>Genome insight into feeding habits of ladybird beetles.</title>
        <authorList>
            <person name="Li H.-S."/>
            <person name="Huang Y.-H."/>
            <person name="Pang H."/>
        </authorList>
    </citation>
    <scope>NUCLEOTIDE SEQUENCE [LARGE SCALE GENOMIC DNA]</scope>
    <source>
        <strain evidence="10">SYSU_2023b</strain>
        <tissue evidence="10">Whole body</tissue>
    </source>
</reference>
<dbReference type="InterPro" id="IPR029070">
    <property type="entry name" value="Chitinase_insertion_sf"/>
</dbReference>
<dbReference type="GO" id="GO:0070492">
    <property type="term" value="F:oligosaccharide binding"/>
    <property type="evidence" value="ECO:0007669"/>
    <property type="project" value="TreeGrafter"/>
</dbReference>
<evidence type="ECO:0000256" key="3">
    <source>
        <dbReference type="ARBA" id="ARBA00009336"/>
    </source>
</evidence>
<name>A0AAW1UR91_9CUCU</name>
<dbReference type="InterPro" id="IPR017853">
    <property type="entry name" value="GH"/>
</dbReference>
<dbReference type="InterPro" id="IPR011583">
    <property type="entry name" value="Chitinase_II/V-like_cat"/>
</dbReference>
<keyword evidence="11" id="KW-1185">Reference proteome</keyword>
<feature type="domain" description="GH18" evidence="9">
    <location>
        <begin position="88"/>
        <end position="398"/>
    </location>
</feature>
<dbReference type="InterPro" id="IPR001223">
    <property type="entry name" value="Glyco_hydro18_cat"/>
</dbReference>
<evidence type="ECO:0000259" key="9">
    <source>
        <dbReference type="PROSITE" id="PS51910"/>
    </source>
</evidence>